<name>A0A1J8Q0X6_9AGAM</name>
<proteinExistence type="predicted"/>
<dbReference type="OrthoDB" id="2670148at2759"/>
<organism evidence="1 2">
    <name type="scientific">Rhizopogon vesiculosus</name>
    <dbReference type="NCBI Taxonomy" id="180088"/>
    <lineage>
        <taxon>Eukaryota</taxon>
        <taxon>Fungi</taxon>
        <taxon>Dikarya</taxon>
        <taxon>Basidiomycota</taxon>
        <taxon>Agaricomycotina</taxon>
        <taxon>Agaricomycetes</taxon>
        <taxon>Agaricomycetidae</taxon>
        <taxon>Boletales</taxon>
        <taxon>Suillineae</taxon>
        <taxon>Rhizopogonaceae</taxon>
        <taxon>Rhizopogon</taxon>
    </lineage>
</organism>
<gene>
    <name evidence="1" type="ORF">AZE42_10236</name>
</gene>
<comment type="caution">
    <text evidence="1">The sequence shown here is derived from an EMBL/GenBank/DDBJ whole genome shotgun (WGS) entry which is preliminary data.</text>
</comment>
<reference evidence="1 2" key="1">
    <citation type="submission" date="2016-03" db="EMBL/GenBank/DDBJ databases">
        <title>Comparative genomics of the ectomycorrhizal sister species Rhizopogon vinicolor and Rhizopogon vesiculosus (Basidiomycota: Boletales) reveals a divergence of the mating type B locus.</title>
        <authorList>
            <person name="Mujic A.B."/>
            <person name="Kuo A."/>
            <person name="Tritt A."/>
            <person name="Lipzen A."/>
            <person name="Chen C."/>
            <person name="Johnson J."/>
            <person name="Sharma A."/>
            <person name="Barry K."/>
            <person name="Grigoriev I.V."/>
            <person name="Spatafora J.W."/>
        </authorList>
    </citation>
    <scope>NUCLEOTIDE SEQUENCE [LARGE SCALE GENOMIC DNA]</scope>
    <source>
        <strain evidence="1 2">AM-OR11-056</strain>
    </source>
</reference>
<dbReference type="Proteomes" id="UP000183567">
    <property type="component" value="Unassembled WGS sequence"/>
</dbReference>
<keyword evidence="2" id="KW-1185">Reference proteome</keyword>
<evidence type="ECO:0000313" key="2">
    <source>
        <dbReference type="Proteomes" id="UP000183567"/>
    </source>
</evidence>
<evidence type="ECO:0000313" key="1">
    <source>
        <dbReference type="EMBL" id="OJA15222.1"/>
    </source>
</evidence>
<dbReference type="EMBL" id="LVVM01003253">
    <property type="protein sequence ID" value="OJA15222.1"/>
    <property type="molecule type" value="Genomic_DNA"/>
</dbReference>
<sequence length="145" mass="15791">MKASAEVGALKEHGDNALMLFVTCTGVPPHVIDSTEFRVFCSTLKANYKPPSATTLSDRLVRNECARIIKKWSTSFNLALCEVRANLPVNQTADPNSPNPSLVPIHSGAERTLSLWSDSLEPSHLTDRHCITFSSTAGHDGVYPL</sequence>
<accession>A0A1J8Q0X6</accession>
<dbReference type="AlphaFoldDB" id="A0A1J8Q0X6"/>
<protein>
    <submittedName>
        <fullName evidence="1">Uncharacterized protein</fullName>
    </submittedName>
</protein>